<feature type="non-terminal residue" evidence="1">
    <location>
        <position position="98"/>
    </location>
</feature>
<protein>
    <submittedName>
        <fullName evidence="1">Uncharacterized protein</fullName>
    </submittedName>
</protein>
<gene>
    <name evidence="1" type="ORF">BN1723_018788</name>
</gene>
<evidence type="ECO:0000313" key="2">
    <source>
        <dbReference type="Proteomes" id="UP000045706"/>
    </source>
</evidence>
<sequence>QPPRAQLATPYLPANYNDLSKASRFRSYSVNNKDKYADEEDDYDEMDGMYLESQYAAQLQDQLAATNAAIHSHNMAVQAFVNQASRPRARTAGVLDTP</sequence>
<evidence type="ECO:0000313" key="1">
    <source>
        <dbReference type="EMBL" id="CRK40755.1"/>
    </source>
</evidence>
<dbReference type="AlphaFoldDB" id="A0A0G4N334"/>
<feature type="non-terminal residue" evidence="1">
    <location>
        <position position="1"/>
    </location>
</feature>
<dbReference type="EMBL" id="CVQI01032218">
    <property type="protein sequence ID" value="CRK40755.1"/>
    <property type="molecule type" value="Genomic_DNA"/>
</dbReference>
<organism evidence="1 2">
    <name type="scientific">Verticillium longisporum</name>
    <name type="common">Verticillium dahliae var. longisporum</name>
    <dbReference type="NCBI Taxonomy" id="100787"/>
    <lineage>
        <taxon>Eukaryota</taxon>
        <taxon>Fungi</taxon>
        <taxon>Dikarya</taxon>
        <taxon>Ascomycota</taxon>
        <taxon>Pezizomycotina</taxon>
        <taxon>Sordariomycetes</taxon>
        <taxon>Hypocreomycetidae</taxon>
        <taxon>Glomerellales</taxon>
        <taxon>Plectosphaerellaceae</taxon>
        <taxon>Verticillium</taxon>
    </lineage>
</organism>
<proteinExistence type="predicted"/>
<accession>A0A0G4N334</accession>
<reference evidence="2" key="1">
    <citation type="submission" date="2015-05" db="EMBL/GenBank/DDBJ databases">
        <authorList>
            <person name="Fogelqvist Johan"/>
        </authorList>
    </citation>
    <scope>NUCLEOTIDE SEQUENCE [LARGE SCALE GENOMIC DNA]</scope>
</reference>
<dbReference type="Proteomes" id="UP000045706">
    <property type="component" value="Unassembled WGS sequence"/>
</dbReference>
<name>A0A0G4N334_VERLO</name>